<organism evidence="2 3">
    <name type="scientific">Actinomadura meyerae</name>
    <dbReference type="NCBI Taxonomy" id="240840"/>
    <lineage>
        <taxon>Bacteria</taxon>
        <taxon>Bacillati</taxon>
        <taxon>Actinomycetota</taxon>
        <taxon>Actinomycetes</taxon>
        <taxon>Streptosporangiales</taxon>
        <taxon>Thermomonosporaceae</taxon>
        <taxon>Actinomadura</taxon>
    </lineage>
</organism>
<sequence length="423" mass="48124">MAGFRDGFEEYFPPSSSLREEAIKSGLICLDTNVLLDAYRFRPEARMELLNTLKVVEDRLWIPHQVAFEFHKNRISVIGSQGKAYKELTDGLEQAKSDMFSTLEDKARKLTRTISLSTNEGEHLLRPIATAIDRVIKRVESWSDAHGIALDRINDDPVLRELESILDGRVGSRLPEEDEVKVRKEAESRAKKRIPPGYKDVDRKEDGAGDYIIWVQLLREAKQQKKPIIFVTRDVKEDWFWRVSGRTLSARPELIREARKVADVDLLIMETKSFLFHVRKYLKVQLSNEFLQQVEDLPPIDGGAVNTSDSAYEAAVRQAFIRTGYSVLGARGIGGLIDFYVKSRDGRIYSVIVQHVPLVDDGIIRLARALSGIAEQRSGAATLLVTNAKLPIVERVEIERNFEVEFILWRDEKDDLHIPPMGA</sequence>
<evidence type="ECO:0000313" key="3">
    <source>
        <dbReference type="Proteomes" id="UP000198318"/>
    </source>
</evidence>
<proteinExistence type="predicted"/>
<dbReference type="OrthoDB" id="9182727at2"/>
<dbReference type="Pfam" id="PF18476">
    <property type="entry name" value="PIN_8"/>
    <property type="match status" value="1"/>
</dbReference>
<protein>
    <recommendedName>
        <fullName evidence="1">PIN like domain-containing protein</fullName>
    </recommendedName>
</protein>
<dbReference type="RefSeq" id="WP_143227838.1">
    <property type="nucleotide sequence ID" value="NZ_FZOR01000001.1"/>
</dbReference>
<feature type="domain" description="PIN like" evidence="1">
    <location>
        <begin position="27"/>
        <end position="254"/>
    </location>
</feature>
<reference evidence="2 3" key="1">
    <citation type="submission" date="2017-06" db="EMBL/GenBank/DDBJ databases">
        <authorList>
            <person name="Kim H.J."/>
            <person name="Triplett B.A."/>
        </authorList>
    </citation>
    <scope>NUCLEOTIDE SEQUENCE [LARGE SCALE GENOMIC DNA]</scope>
    <source>
        <strain evidence="2 3">DSM 44715</strain>
    </source>
</reference>
<accession>A0A239C0M0</accession>
<dbReference type="AlphaFoldDB" id="A0A239C0M0"/>
<gene>
    <name evidence="2" type="ORF">SAMN05443665_1001159</name>
</gene>
<name>A0A239C0M0_9ACTN</name>
<dbReference type="Proteomes" id="UP000198318">
    <property type="component" value="Unassembled WGS sequence"/>
</dbReference>
<keyword evidence="3" id="KW-1185">Reference proteome</keyword>
<evidence type="ECO:0000313" key="2">
    <source>
        <dbReference type="EMBL" id="SNS13670.1"/>
    </source>
</evidence>
<dbReference type="EMBL" id="FZOR01000001">
    <property type="protein sequence ID" value="SNS13670.1"/>
    <property type="molecule type" value="Genomic_DNA"/>
</dbReference>
<dbReference type="InterPro" id="IPR041578">
    <property type="entry name" value="PIN_8"/>
</dbReference>
<evidence type="ECO:0000259" key="1">
    <source>
        <dbReference type="Pfam" id="PF18476"/>
    </source>
</evidence>